<name>A0AAX2EYH8_9ENTR</name>
<evidence type="ECO:0000313" key="1">
    <source>
        <dbReference type="EMBL" id="SFR25254.1"/>
    </source>
</evidence>
<comment type="caution">
    <text evidence="1">The sequence shown here is derived from an EMBL/GenBank/DDBJ whole genome shotgun (WGS) entry which is preliminary data.</text>
</comment>
<dbReference type="AlphaFoldDB" id="A0AAX2EYH8"/>
<dbReference type="Proteomes" id="UP000198760">
    <property type="component" value="Unassembled WGS sequence"/>
</dbReference>
<organism evidence="1 4">
    <name type="scientific">Kosakonia radicincitans</name>
    <dbReference type="NCBI Taxonomy" id="283686"/>
    <lineage>
        <taxon>Bacteria</taxon>
        <taxon>Pseudomonadati</taxon>
        <taxon>Pseudomonadota</taxon>
        <taxon>Gammaproteobacteria</taxon>
        <taxon>Enterobacterales</taxon>
        <taxon>Enterobacteriaceae</taxon>
        <taxon>Kosakonia</taxon>
    </lineage>
</organism>
<dbReference type="EMBL" id="FPAV01000011">
    <property type="protein sequence ID" value="SFU06841.1"/>
    <property type="molecule type" value="Genomic_DNA"/>
</dbReference>
<dbReference type="EMBL" id="FOYJ01000013">
    <property type="protein sequence ID" value="SFR25254.1"/>
    <property type="molecule type" value="Genomic_DNA"/>
</dbReference>
<proteinExistence type="predicted"/>
<dbReference type="Proteomes" id="UP000199173">
    <property type="component" value="Unassembled WGS sequence"/>
</dbReference>
<evidence type="ECO:0000313" key="3">
    <source>
        <dbReference type="Proteomes" id="UP000198760"/>
    </source>
</evidence>
<sequence>MNPVTIITRSGVLSPQDVNFAEQLARTINGYFRQARECQKIAAYSG</sequence>
<reference evidence="3 4" key="1">
    <citation type="submission" date="2016-10" db="EMBL/GenBank/DDBJ databases">
        <authorList>
            <person name="Varghese N."/>
            <person name="Submissions S."/>
        </authorList>
    </citation>
    <scope>NUCLEOTIDE SEQUENCE [LARGE SCALE GENOMIC DNA]</scope>
    <source>
        <strain evidence="2 3">NFIX06</strain>
        <strain evidence="1 4">NFIX08</strain>
    </source>
</reference>
<accession>A0AAX2EYH8</accession>
<gene>
    <name evidence="2" type="ORF">SAMN03159428_03865</name>
    <name evidence="1" type="ORF">SAMN03159514_04592</name>
</gene>
<keyword evidence="3" id="KW-1185">Reference proteome</keyword>
<evidence type="ECO:0000313" key="4">
    <source>
        <dbReference type="Proteomes" id="UP000199173"/>
    </source>
</evidence>
<protein>
    <submittedName>
        <fullName evidence="1">Uncharacterized protein</fullName>
    </submittedName>
</protein>
<evidence type="ECO:0000313" key="2">
    <source>
        <dbReference type="EMBL" id="SFU06841.1"/>
    </source>
</evidence>